<dbReference type="PROSITE" id="PS01125">
    <property type="entry name" value="ROK"/>
    <property type="match status" value="1"/>
</dbReference>
<evidence type="ECO:0000313" key="3">
    <source>
        <dbReference type="Proteomes" id="UP001206312"/>
    </source>
</evidence>
<organism evidence="2 3">
    <name type="scientific">Robiginitalea marina</name>
    <dbReference type="NCBI Taxonomy" id="2954105"/>
    <lineage>
        <taxon>Bacteria</taxon>
        <taxon>Pseudomonadati</taxon>
        <taxon>Bacteroidota</taxon>
        <taxon>Flavobacteriia</taxon>
        <taxon>Flavobacteriales</taxon>
        <taxon>Flavobacteriaceae</taxon>
        <taxon>Robiginitalea</taxon>
    </lineage>
</organism>
<comment type="similarity">
    <text evidence="1">Belongs to the ROK (NagC/XylR) family.</text>
</comment>
<evidence type="ECO:0000313" key="2">
    <source>
        <dbReference type="EMBL" id="MCO5723261.1"/>
    </source>
</evidence>
<dbReference type="Pfam" id="PF00480">
    <property type="entry name" value="ROK"/>
    <property type="match status" value="1"/>
</dbReference>
<gene>
    <name evidence="2" type="ORF">NG653_00230</name>
</gene>
<dbReference type="PANTHER" id="PTHR18964:SF149">
    <property type="entry name" value="BIFUNCTIONAL UDP-N-ACETYLGLUCOSAMINE 2-EPIMERASE_N-ACETYLMANNOSAMINE KINASE"/>
    <property type="match status" value="1"/>
</dbReference>
<dbReference type="SUPFAM" id="SSF53067">
    <property type="entry name" value="Actin-like ATPase domain"/>
    <property type="match status" value="1"/>
</dbReference>
<dbReference type="RefSeq" id="WP_252739643.1">
    <property type="nucleotide sequence ID" value="NZ_JAMXIB010000001.1"/>
</dbReference>
<name>A0ABT1ATL5_9FLAO</name>
<proteinExistence type="inferred from homology"/>
<dbReference type="Gene3D" id="3.30.420.40">
    <property type="match status" value="2"/>
</dbReference>
<evidence type="ECO:0000256" key="1">
    <source>
        <dbReference type="ARBA" id="ARBA00006479"/>
    </source>
</evidence>
<dbReference type="PANTHER" id="PTHR18964">
    <property type="entry name" value="ROK (REPRESSOR, ORF, KINASE) FAMILY"/>
    <property type="match status" value="1"/>
</dbReference>
<dbReference type="Proteomes" id="UP001206312">
    <property type="component" value="Unassembled WGS sequence"/>
</dbReference>
<accession>A0ABT1ATL5</accession>
<dbReference type="InterPro" id="IPR049874">
    <property type="entry name" value="ROK_cs"/>
</dbReference>
<keyword evidence="3" id="KW-1185">Reference proteome</keyword>
<dbReference type="EMBL" id="JAMXIB010000001">
    <property type="protein sequence ID" value="MCO5723261.1"/>
    <property type="molecule type" value="Genomic_DNA"/>
</dbReference>
<dbReference type="InterPro" id="IPR043129">
    <property type="entry name" value="ATPase_NBD"/>
</dbReference>
<sequence>MKEKGHNHEQHHVLALDIGGTLTKIGMVTQRGDVLQTAVFPTGATEDFTHFLGQVGSVFDSWRAGGQYQPLAMGIGAPNASHQTGTMETPPNFRWGPHVPLRESLCRLWDLPAFLTNDANAAALGELHYGVGRGMRDFVTLTLGTGLGSGIISHGRLLTGSHGMAGEIGHINVYPDGRQCNCGLKGCLETYASVTGIRRTVFELIARGGTHSVLSKYSFEALDGKTISRAALDGDPVALEAFAYTGKILGLKMADTAAHLDPEAFIISGGLSQAGDLLLEPVRQSMESRLFTAYREKVRVLLSRHRSEEAVLGPAALAWEGLGIEVP</sequence>
<comment type="caution">
    <text evidence="2">The sequence shown here is derived from an EMBL/GenBank/DDBJ whole genome shotgun (WGS) entry which is preliminary data.</text>
</comment>
<protein>
    <submittedName>
        <fullName evidence="2">ROK family protein</fullName>
    </submittedName>
</protein>
<dbReference type="InterPro" id="IPR000600">
    <property type="entry name" value="ROK"/>
</dbReference>
<reference evidence="2 3" key="1">
    <citation type="submission" date="2022-06" db="EMBL/GenBank/DDBJ databases">
        <authorList>
            <person name="Xuan X."/>
        </authorList>
    </citation>
    <scope>NUCLEOTIDE SEQUENCE [LARGE SCALE GENOMIC DNA]</scope>
    <source>
        <strain evidence="2 3">2V75</strain>
    </source>
</reference>